<name>A0ABS3L535_9ENTE</name>
<accession>A0ABS3L535</accession>
<protein>
    <submittedName>
        <fullName evidence="1">Uncharacterized protein</fullName>
    </submittedName>
</protein>
<evidence type="ECO:0000313" key="1">
    <source>
        <dbReference type="EMBL" id="MBO1304735.1"/>
    </source>
</evidence>
<dbReference type="RefSeq" id="WP_207671674.1">
    <property type="nucleotide sequence ID" value="NZ_JAFREM010000002.1"/>
</dbReference>
<gene>
    <name evidence="1" type="ORF">JZO70_01070</name>
</gene>
<reference evidence="1 2" key="1">
    <citation type="submission" date="2021-03" db="EMBL/GenBank/DDBJ databases">
        <title>Enterococcal diversity collection.</title>
        <authorList>
            <person name="Gilmore M.S."/>
            <person name="Schwartzman J."/>
            <person name="Van Tyne D."/>
            <person name="Martin M."/>
            <person name="Earl A.M."/>
            <person name="Manson A.L."/>
            <person name="Straub T."/>
            <person name="Salamzade R."/>
            <person name="Saavedra J."/>
            <person name="Lebreton F."/>
            <person name="Prichula J."/>
            <person name="Schaufler K."/>
            <person name="Gaca A."/>
            <person name="Sgardioli B."/>
            <person name="Wagenaar J."/>
            <person name="Strong T."/>
        </authorList>
    </citation>
    <scope>NUCLEOTIDE SEQUENCE [LARGE SCALE GENOMIC DNA]</scope>
    <source>
        <strain evidence="1 2">669A</strain>
    </source>
</reference>
<keyword evidence="2" id="KW-1185">Reference proteome</keyword>
<dbReference type="EMBL" id="JAFREM010000002">
    <property type="protein sequence ID" value="MBO1304735.1"/>
    <property type="molecule type" value="Genomic_DNA"/>
</dbReference>
<evidence type="ECO:0000313" key="2">
    <source>
        <dbReference type="Proteomes" id="UP000664601"/>
    </source>
</evidence>
<comment type="caution">
    <text evidence="1">The sequence shown here is derived from an EMBL/GenBank/DDBJ whole genome shotgun (WGS) entry which is preliminary data.</text>
</comment>
<organism evidence="1 2">
    <name type="scientific">Candidatus Enterococcus moelleringii</name>
    <dbReference type="NCBI Taxonomy" id="2815325"/>
    <lineage>
        <taxon>Bacteria</taxon>
        <taxon>Bacillati</taxon>
        <taxon>Bacillota</taxon>
        <taxon>Bacilli</taxon>
        <taxon>Lactobacillales</taxon>
        <taxon>Enterococcaceae</taxon>
        <taxon>Enterococcus</taxon>
    </lineage>
</organism>
<dbReference type="Proteomes" id="UP000664601">
    <property type="component" value="Unassembled WGS sequence"/>
</dbReference>
<sequence length="161" mass="18343">MHAENIHALSLAEQGELGEIDFTRITISTSCNSEIKKEEIIKENLSFVRSLHQNQIKSLYASSNAEETVFLISLQFLNDSLSNIFLDFTFSDSDSYIKKFEISGSDGIYEYHSGQHSAFYSNFLISGPYDPCFYSSVLDNIWLDELLQSIKQSSKQNILMK</sequence>
<proteinExistence type="predicted"/>